<evidence type="ECO:0000256" key="1">
    <source>
        <dbReference type="SAM" id="MobiDB-lite"/>
    </source>
</evidence>
<dbReference type="EMBL" id="BSPP01000002">
    <property type="protein sequence ID" value="GLS85553.1"/>
    <property type="molecule type" value="Genomic_DNA"/>
</dbReference>
<gene>
    <name evidence="2" type="ORF">GCM10010873_05260</name>
</gene>
<dbReference type="PANTHER" id="PTHR34071">
    <property type="entry name" value="5-NITROIMIDAZOLE ANTIBIOTICS RESISTANCE PROTEIN, NIMA-FAMILY-RELATED PROTEIN-RELATED"/>
    <property type="match status" value="1"/>
</dbReference>
<evidence type="ECO:0008006" key="4">
    <source>
        <dbReference type="Google" id="ProtNLM"/>
    </source>
</evidence>
<dbReference type="RefSeq" id="WP_284323765.1">
    <property type="nucleotide sequence ID" value="NZ_BSPP01000002.1"/>
</dbReference>
<name>A0AA37TTE7_9RHOB</name>
<protein>
    <recommendedName>
        <fullName evidence="4">Flavin-nucleotide-binding protein</fullName>
    </recommendedName>
</protein>
<dbReference type="PANTHER" id="PTHR34071:SF2">
    <property type="entry name" value="FLAVIN-NUCLEOTIDE-BINDING PROTEIN"/>
    <property type="match status" value="1"/>
</dbReference>
<proteinExistence type="predicted"/>
<organism evidence="2 3">
    <name type="scientific">Cypionkella aquatica</name>
    <dbReference type="NCBI Taxonomy" id="1756042"/>
    <lineage>
        <taxon>Bacteria</taxon>
        <taxon>Pseudomonadati</taxon>
        <taxon>Pseudomonadota</taxon>
        <taxon>Alphaproteobacteria</taxon>
        <taxon>Rhodobacterales</taxon>
        <taxon>Paracoccaceae</taxon>
        <taxon>Cypionkella</taxon>
    </lineage>
</organism>
<dbReference type="SUPFAM" id="SSF50475">
    <property type="entry name" value="FMN-binding split barrel"/>
    <property type="match status" value="1"/>
</dbReference>
<dbReference type="InterPro" id="IPR024747">
    <property type="entry name" value="Pyridox_Oxase-rel"/>
</dbReference>
<dbReference type="Pfam" id="PF12900">
    <property type="entry name" value="Pyridox_ox_2"/>
    <property type="match status" value="1"/>
</dbReference>
<dbReference type="Gene3D" id="2.30.110.10">
    <property type="entry name" value="Electron Transport, Fmn-binding Protein, Chain A"/>
    <property type="match status" value="1"/>
</dbReference>
<dbReference type="Proteomes" id="UP001157355">
    <property type="component" value="Unassembled WGS sequence"/>
</dbReference>
<comment type="caution">
    <text evidence="2">The sequence shown here is derived from an EMBL/GenBank/DDBJ whole genome shotgun (WGS) entry which is preliminary data.</text>
</comment>
<dbReference type="InterPro" id="IPR012349">
    <property type="entry name" value="Split_barrel_FMN-bd"/>
</dbReference>
<dbReference type="AlphaFoldDB" id="A0AA37TTE7"/>
<evidence type="ECO:0000313" key="2">
    <source>
        <dbReference type="EMBL" id="GLS85553.1"/>
    </source>
</evidence>
<sequence>MTNTPPSERTRARRMHEKAAYDRATIDAILDAMPVAHVGYVKDGAPVVIPTLQWRIGDQIYWHGSSASRTQRTARDAQVCVTVTLTDAMVLARSGLEHSVNFRAVMVFGAARAVTDPAEKAEVLRVMMEQMFPGRWDQLRPMTAQELKATAILSLPLSEASAKIGTGMPTDPPEDLATPVWAGLLPITLSMGAPIPDPNLHPDTQLPDHAKNYRFGAVSRP</sequence>
<reference evidence="2 3" key="1">
    <citation type="journal article" date="2014" name="Int. J. Syst. Evol. Microbiol.">
        <title>Complete genome sequence of Corynebacterium casei LMG S-19264T (=DSM 44701T), isolated from a smear-ripened cheese.</title>
        <authorList>
            <consortium name="US DOE Joint Genome Institute (JGI-PGF)"/>
            <person name="Walter F."/>
            <person name="Albersmeier A."/>
            <person name="Kalinowski J."/>
            <person name="Ruckert C."/>
        </authorList>
    </citation>
    <scope>NUCLEOTIDE SEQUENCE [LARGE SCALE GENOMIC DNA]</scope>
    <source>
        <strain evidence="2 3">NBRC 111766</strain>
    </source>
</reference>
<feature type="region of interest" description="Disordered" evidence="1">
    <location>
        <begin position="201"/>
        <end position="221"/>
    </location>
</feature>
<keyword evidence="3" id="KW-1185">Reference proteome</keyword>
<evidence type="ECO:0000313" key="3">
    <source>
        <dbReference type="Proteomes" id="UP001157355"/>
    </source>
</evidence>
<accession>A0AA37TTE7</accession>